<accession>A0ABY9VR49</accession>
<dbReference type="InterPro" id="IPR026334">
    <property type="entry name" value="FxSxx-COOH"/>
</dbReference>
<proteinExistence type="predicted"/>
<keyword evidence="2" id="KW-1185">Reference proteome</keyword>
<organism evidence="1 2">
    <name type="scientific">Streptomyces durocortorensis</name>
    <dbReference type="NCBI Taxonomy" id="2811104"/>
    <lineage>
        <taxon>Bacteria</taxon>
        <taxon>Bacillati</taxon>
        <taxon>Actinomycetota</taxon>
        <taxon>Actinomycetes</taxon>
        <taxon>Kitasatosporales</taxon>
        <taxon>Streptomycetaceae</taxon>
        <taxon>Streptomyces</taxon>
    </lineage>
</organism>
<protein>
    <submittedName>
        <fullName evidence="1">FxSxx-COOH cyclophane-containing RiPP peptide</fullName>
    </submittedName>
</protein>
<gene>
    <name evidence="1" type="primary">fxsA</name>
    <name evidence="1" type="ORF">RI138_05140</name>
</gene>
<evidence type="ECO:0000313" key="2">
    <source>
        <dbReference type="Proteomes" id="UP001303236"/>
    </source>
</evidence>
<name>A0ABY9VR49_9ACTN</name>
<dbReference type="Proteomes" id="UP001303236">
    <property type="component" value="Chromosome"/>
</dbReference>
<reference evidence="1 2" key="1">
    <citation type="submission" date="2023-09" db="EMBL/GenBank/DDBJ databases">
        <title>Genome completion map analysis of the actinomycetes C11-1.</title>
        <authorList>
            <person name="Qin P."/>
            <person name="Guan P."/>
        </authorList>
    </citation>
    <scope>NUCLEOTIDE SEQUENCE [LARGE SCALE GENOMIC DNA]</scope>
    <source>
        <strain evidence="1 2">C11-1</strain>
    </source>
</reference>
<dbReference type="NCBIfam" id="TIGR04268">
    <property type="entry name" value="FxSxx-COOH"/>
    <property type="match status" value="1"/>
</dbReference>
<evidence type="ECO:0000313" key="1">
    <source>
        <dbReference type="EMBL" id="WNF26248.1"/>
    </source>
</evidence>
<sequence>MKTYESSPSFAVAKKSRVPLAKIEASDSAAALKLGRVFASTTGRSTQTATFNSAL</sequence>
<dbReference type="EMBL" id="CP134500">
    <property type="protein sequence ID" value="WNF26248.1"/>
    <property type="molecule type" value="Genomic_DNA"/>
</dbReference>